<dbReference type="EMBL" id="ADMD01000002">
    <property type="protein sequence ID" value="EJZ84206.1"/>
    <property type="molecule type" value="Genomic_DNA"/>
</dbReference>
<dbReference type="InParanoid" id="K0YL32"/>
<dbReference type="HOGENOM" id="CLU_3410207_0_0_11"/>
<comment type="caution">
    <text evidence="1">The sequence shown here is derived from an EMBL/GenBank/DDBJ whole genome shotgun (WGS) entry which is preliminary data.</text>
</comment>
<dbReference type="Proteomes" id="UP000006069">
    <property type="component" value="Unassembled WGS sequence"/>
</dbReference>
<proteinExistence type="predicted"/>
<evidence type="ECO:0000313" key="2">
    <source>
        <dbReference type="Proteomes" id="UP000006069"/>
    </source>
</evidence>
<evidence type="ECO:0000313" key="1">
    <source>
        <dbReference type="EMBL" id="EJZ84206.1"/>
    </source>
</evidence>
<reference evidence="1 2" key="1">
    <citation type="submission" date="2012-08" db="EMBL/GenBank/DDBJ databases">
        <title>The Genome Sequence of Slackia piriformis YIT 12062.</title>
        <authorList>
            <consortium name="The Broad Institute Genome Sequencing Platform"/>
            <person name="Earl A."/>
            <person name="Ward D."/>
            <person name="Feldgarden M."/>
            <person name="Gevers D."/>
            <person name="Morotomi M."/>
            <person name="Walker B."/>
            <person name="Young S.K."/>
            <person name="Zeng Q."/>
            <person name="Gargeya S."/>
            <person name="Fitzgerald M."/>
            <person name="Haas B."/>
            <person name="Abouelleil A."/>
            <person name="Alvarado L."/>
            <person name="Arachchi H.M."/>
            <person name="Berlin A.M."/>
            <person name="Chapman S.B."/>
            <person name="Goldberg J."/>
            <person name="Griggs A."/>
            <person name="Gujja S."/>
            <person name="Hansen M."/>
            <person name="Howarth C."/>
            <person name="Imamovic A."/>
            <person name="Larimer J."/>
            <person name="McCowen C."/>
            <person name="Montmayeur A."/>
            <person name="Murphy C."/>
            <person name="Neiman D."/>
            <person name="Pearson M."/>
            <person name="Priest M."/>
            <person name="Roberts A."/>
            <person name="Saif S."/>
            <person name="Shea T."/>
            <person name="Sisk P."/>
            <person name="Sykes S."/>
            <person name="Wortman J."/>
            <person name="Nusbaum C."/>
            <person name="Birren B."/>
        </authorList>
    </citation>
    <scope>NUCLEOTIDE SEQUENCE [LARGE SCALE GENOMIC DNA]</scope>
    <source>
        <strain evidence="1 2">YIT 12062</strain>
    </source>
</reference>
<protein>
    <submittedName>
        <fullName evidence="1">Uncharacterized protein</fullName>
    </submittedName>
</protein>
<accession>K0YL32</accession>
<name>K0YL32_9ACTN</name>
<keyword evidence="2" id="KW-1185">Reference proteome</keyword>
<gene>
    <name evidence="1" type="ORF">HMPREF9451_00515</name>
</gene>
<dbReference type="AlphaFoldDB" id="K0YL32"/>
<organism evidence="1 2">
    <name type="scientific">Slackia piriformis YIT 12062</name>
    <dbReference type="NCBI Taxonomy" id="742818"/>
    <lineage>
        <taxon>Bacteria</taxon>
        <taxon>Bacillati</taxon>
        <taxon>Actinomycetota</taxon>
        <taxon>Coriobacteriia</taxon>
        <taxon>Eggerthellales</taxon>
        <taxon>Eggerthellaceae</taxon>
        <taxon>Slackia</taxon>
    </lineage>
</organism>
<sequence length="29" mass="3499">MKYPNELGLYEFVENFILRKICMTKSDES</sequence>